<keyword evidence="2" id="KW-1185">Reference proteome</keyword>
<dbReference type="EMBL" id="JACBYE010000039">
    <property type="protein sequence ID" value="NYS94647.1"/>
    <property type="molecule type" value="Genomic_DNA"/>
</dbReference>
<proteinExistence type="predicted"/>
<dbReference type="AlphaFoldDB" id="A0A853EVP5"/>
<evidence type="ECO:0000313" key="2">
    <source>
        <dbReference type="Proteomes" id="UP000561011"/>
    </source>
</evidence>
<organism evidence="1 2">
    <name type="scientific">Sanguibacter inulinus</name>
    <dbReference type="NCBI Taxonomy" id="60922"/>
    <lineage>
        <taxon>Bacteria</taxon>
        <taxon>Bacillati</taxon>
        <taxon>Actinomycetota</taxon>
        <taxon>Actinomycetes</taxon>
        <taxon>Micrococcales</taxon>
        <taxon>Sanguibacteraceae</taxon>
        <taxon>Sanguibacter</taxon>
    </lineage>
</organism>
<dbReference type="RefSeq" id="WP_056128249.1">
    <property type="nucleotide sequence ID" value="NZ_JACBYE010000039.1"/>
</dbReference>
<dbReference type="Proteomes" id="UP000561011">
    <property type="component" value="Unassembled WGS sequence"/>
</dbReference>
<accession>A0A853EVP5</accession>
<evidence type="ECO:0000313" key="1">
    <source>
        <dbReference type="EMBL" id="NYS94647.1"/>
    </source>
</evidence>
<name>A0A853EVP5_9MICO</name>
<comment type="caution">
    <text evidence="1">The sequence shown here is derived from an EMBL/GenBank/DDBJ whole genome shotgun (WGS) entry which is preliminary data.</text>
</comment>
<gene>
    <name evidence="1" type="ORF">HZZ10_14090</name>
</gene>
<protein>
    <submittedName>
        <fullName evidence="1">Uncharacterized protein</fullName>
    </submittedName>
</protein>
<sequence>MSAEALTADRTEQALVPVLVSAPETVSTPPEAPAPVRSAWEAALDELDRSMDQAEALVAPGFLIDDSDVLPDLSWTPPAGLGPIPAGLADRAVTILDRQLELTQRLEEAASTARAHLRAVSSMRTNDTTTAVYLDAVG</sequence>
<reference evidence="1 2" key="1">
    <citation type="submission" date="2020-07" db="EMBL/GenBank/DDBJ databases">
        <title>MOT database genomes.</title>
        <authorList>
            <person name="Joseph S."/>
            <person name="Aduse-Opoku J."/>
            <person name="Hashim A."/>
            <person name="Wade W."/>
            <person name="Curtis M."/>
        </authorList>
    </citation>
    <scope>NUCLEOTIDE SEQUENCE [LARGE SCALE GENOMIC DNA]</scope>
    <source>
        <strain evidence="1 2">DSM 100099</strain>
    </source>
</reference>